<dbReference type="NCBIfam" id="TIGR02428">
    <property type="entry name" value="pcaJ_scoB_fam"/>
    <property type="match status" value="1"/>
</dbReference>
<dbReference type="EMBL" id="LTAO01000001">
    <property type="protein sequence ID" value="KYG34799.1"/>
    <property type="molecule type" value="Genomic_DNA"/>
</dbReference>
<evidence type="ECO:0000313" key="4">
    <source>
        <dbReference type="Proteomes" id="UP000075806"/>
    </source>
</evidence>
<proteinExistence type="inferred from homology"/>
<evidence type="ECO:0000313" key="3">
    <source>
        <dbReference type="EMBL" id="KYG34799.1"/>
    </source>
</evidence>
<dbReference type="InterPro" id="IPR004165">
    <property type="entry name" value="CoA_trans_fam_I"/>
</dbReference>
<name>A0A162F4Q8_9BACI</name>
<dbReference type="InterPro" id="IPR037171">
    <property type="entry name" value="NagB/RpiA_transferase-like"/>
</dbReference>
<dbReference type="GO" id="GO:0008410">
    <property type="term" value="F:CoA-transferase activity"/>
    <property type="evidence" value="ECO:0007669"/>
    <property type="project" value="InterPro"/>
</dbReference>
<comment type="caution">
    <text evidence="3">The sequence shown here is derived from an EMBL/GenBank/DDBJ whole genome shotgun (WGS) entry which is preliminary data.</text>
</comment>
<accession>A0A162F4Q8</accession>
<organism evidence="3 4">
    <name type="scientific">Alkalihalobacillus trypoxylicola</name>
    <dbReference type="NCBI Taxonomy" id="519424"/>
    <lineage>
        <taxon>Bacteria</taxon>
        <taxon>Bacillati</taxon>
        <taxon>Bacillota</taxon>
        <taxon>Bacilli</taxon>
        <taxon>Bacillales</taxon>
        <taxon>Bacillaceae</taxon>
        <taxon>Alkalihalobacillus</taxon>
    </lineage>
</organism>
<protein>
    <submittedName>
        <fullName evidence="3">CoA-transferase</fullName>
    </submittedName>
</protein>
<evidence type="ECO:0000256" key="1">
    <source>
        <dbReference type="ARBA" id="ARBA00007047"/>
    </source>
</evidence>
<keyword evidence="2 3" id="KW-0808">Transferase</keyword>
<dbReference type="PANTHER" id="PTHR13707">
    <property type="entry name" value="KETOACID-COENZYME A TRANSFERASE"/>
    <property type="match status" value="1"/>
</dbReference>
<dbReference type="STRING" id="519424.AZF04_00235"/>
<dbReference type="Pfam" id="PF01144">
    <property type="entry name" value="CoA_trans"/>
    <property type="match status" value="1"/>
</dbReference>
<gene>
    <name evidence="3" type="ORF">AZF04_00235</name>
</gene>
<dbReference type="OrthoDB" id="9778604at2"/>
<evidence type="ECO:0000256" key="2">
    <source>
        <dbReference type="ARBA" id="ARBA00022679"/>
    </source>
</evidence>
<keyword evidence="4" id="KW-1185">Reference proteome</keyword>
<comment type="similarity">
    <text evidence="1">Belongs to the 3-oxoacid CoA-transferase subunit B family.</text>
</comment>
<dbReference type="Gene3D" id="3.40.1080.10">
    <property type="entry name" value="Glutaconate Coenzyme A-transferase"/>
    <property type="match status" value="1"/>
</dbReference>
<reference evidence="3" key="1">
    <citation type="submission" date="2016-02" db="EMBL/GenBank/DDBJ databases">
        <title>Genome sequence of Bacillus trypoxylicola KCTC 13244(T).</title>
        <authorList>
            <person name="Jeong H."/>
            <person name="Park S.-H."/>
            <person name="Choi S.-K."/>
        </authorList>
    </citation>
    <scope>NUCLEOTIDE SEQUENCE [LARGE SCALE GENOMIC DNA]</scope>
    <source>
        <strain evidence="3">KCTC 13244</strain>
    </source>
</reference>
<dbReference type="SMART" id="SM00882">
    <property type="entry name" value="CoA_trans"/>
    <property type="match status" value="1"/>
</dbReference>
<dbReference type="InterPro" id="IPR012791">
    <property type="entry name" value="3-oxoacid_CoA-transf_B"/>
</dbReference>
<sequence length="219" mass="23933">MGLGIEQIKKMAQRAELEMQRNSIVNLGIGLPSYVTDYIRPEKGIMLQAENGILGMGSTPKKGYEDPMICHAGGLPTTIQKGGSFFDSTQSFAMIRGGYIDVAILGGLEVSEQGDLANWIIPGKKVSGIGGAIELAQKAKKLIIMMTHQNKNGQSKIVKRCQLPLTAEKCVNMIITEKAVIHVSKRGLELKEIFLPYSLEEVLQSTEASLYLSPTILRR</sequence>
<dbReference type="PANTHER" id="PTHR13707:SF57">
    <property type="entry name" value="SUCCINYL-COA:3-KETOACID COENZYME A TRANSFERASE SUBUNIT B-RELATED"/>
    <property type="match status" value="1"/>
</dbReference>
<dbReference type="AlphaFoldDB" id="A0A162F4Q8"/>
<dbReference type="RefSeq" id="WP_061947058.1">
    <property type="nucleotide sequence ID" value="NZ_LTAO01000001.1"/>
</dbReference>
<dbReference type="SUPFAM" id="SSF100950">
    <property type="entry name" value="NagB/RpiA/CoA transferase-like"/>
    <property type="match status" value="1"/>
</dbReference>
<dbReference type="Proteomes" id="UP000075806">
    <property type="component" value="Unassembled WGS sequence"/>
</dbReference>